<protein>
    <submittedName>
        <fullName evidence="4">Uncharacterized protein</fullName>
    </submittedName>
</protein>
<keyword evidence="5" id="KW-1185">Reference proteome</keyword>
<dbReference type="PANTHER" id="PTHR40763">
    <property type="entry name" value="MEMBRANE PROTEIN-RELATED"/>
    <property type="match status" value="1"/>
</dbReference>
<keyword evidence="1" id="KW-0472">Membrane</keyword>
<evidence type="ECO:0000259" key="3">
    <source>
        <dbReference type="Pfam" id="PF22570"/>
    </source>
</evidence>
<feature type="domain" description="Cell wall-active antibiotics response LiaF-like C-terminal" evidence="2">
    <location>
        <begin position="174"/>
        <end position="232"/>
    </location>
</feature>
<feature type="transmembrane region" description="Helical" evidence="1">
    <location>
        <begin position="25"/>
        <end position="46"/>
    </location>
</feature>
<feature type="transmembrane region" description="Helical" evidence="1">
    <location>
        <begin position="52"/>
        <end position="71"/>
    </location>
</feature>
<name>A0A2T3HMJ4_9SPHI</name>
<feature type="transmembrane region" description="Helical" evidence="1">
    <location>
        <begin position="78"/>
        <end position="97"/>
    </location>
</feature>
<dbReference type="PANTHER" id="PTHR40763:SF5">
    <property type="entry name" value="MEMBRANE PROTEIN"/>
    <property type="match status" value="1"/>
</dbReference>
<dbReference type="InterPro" id="IPR054331">
    <property type="entry name" value="LiaF_TM"/>
</dbReference>
<dbReference type="InterPro" id="IPR024425">
    <property type="entry name" value="LiaF-like_C"/>
</dbReference>
<evidence type="ECO:0000313" key="4">
    <source>
        <dbReference type="EMBL" id="PST83591.1"/>
    </source>
</evidence>
<dbReference type="Pfam" id="PF22570">
    <property type="entry name" value="LiaF-TM"/>
    <property type="match status" value="1"/>
</dbReference>
<evidence type="ECO:0000259" key="2">
    <source>
        <dbReference type="Pfam" id="PF09922"/>
    </source>
</evidence>
<proteinExistence type="predicted"/>
<evidence type="ECO:0000313" key="5">
    <source>
        <dbReference type="Proteomes" id="UP000240912"/>
    </source>
</evidence>
<organism evidence="4 5">
    <name type="scientific">Pedobacter yulinensis</name>
    <dbReference type="NCBI Taxonomy" id="2126353"/>
    <lineage>
        <taxon>Bacteria</taxon>
        <taxon>Pseudomonadati</taxon>
        <taxon>Bacteroidota</taxon>
        <taxon>Sphingobacteriia</taxon>
        <taxon>Sphingobacteriales</taxon>
        <taxon>Sphingobacteriaceae</taxon>
        <taxon>Pedobacter</taxon>
    </lineage>
</organism>
<gene>
    <name evidence="4" type="ORF">C7T94_13700</name>
</gene>
<feature type="domain" description="LiaF transmembrane" evidence="3">
    <location>
        <begin position="33"/>
        <end position="124"/>
    </location>
</feature>
<keyword evidence="1" id="KW-0812">Transmembrane</keyword>
<dbReference type="AlphaFoldDB" id="A0A2T3HMJ4"/>
<sequence>MTLFPGRVDQLHLNKKTNMDTSIKYTNTGKAVAGVILVGIGLAFLMRDMNFMPHWVYSWSSLVFVVGLFAGYKSGFRYGGWIVPVGIGLIFTASNALDHDYDLSKNLVPLILIFLGLYSIFKPANYRPYGKKAASRRYRKAYEEAPQHAAGYEGLVDASYIFTSTHQHVYDKHLKGGSVAAIFGGGKLDLSNADLDSVATLNLTAIFGGIKIYVPAHWQIKTEVSCLLGGVDDKRKAAPEQADPAKVLIISGIAFCGGIEILSPKTMV</sequence>
<reference evidence="4 5" key="1">
    <citation type="submission" date="2018-03" db="EMBL/GenBank/DDBJ databases">
        <authorList>
            <person name="Keele B.F."/>
        </authorList>
    </citation>
    <scope>NUCLEOTIDE SEQUENCE [LARGE SCALE GENOMIC DNA]</scope>
    <source>
        <strain evidence="4 5">YL28-9</strain>
    </source>
</reference>
<dbReference type="EMBL" id="PYLS01000005">
    <property type="protein sequence ID" value="PST83591.1"/>
    <property type="molecule type" value="Genomic_DNA"/>
</dbReference>
<feature type="transmembrane region" description="Helical" evidence="1">
    <location>
        <begin position="103"/>
        <end position="121"/>
    </location>
</feature>
<comment type="caution">
    <text evidence="4">The sequence shown here is derived from an EMBL/GenBank/DDBJ whole genome shotgun (WGS) entry which is preliminary data.</text>
</comment>
<keyword evidence="1" id="KW-1133">Transmembrane helix</keyword>
<evidence type="ECO:0000256" key="1">
    <source>
        <dbReference type="SAM" id="Phobius"/>
    </source>
</evidence>
<accession>A0A2T3HMJ4</accession>
<dbReference type="Proteomes" id="UP000240912">
    <property type="component" value="Unassembled WGS sequence"/>
</dbReference>
<dbReference type="OrthoDB" id="129627at2"/>
<dbReference type="Pfam" id="PF09922">
    <property type="entry name" value="LiaF-like_C"/>
    <property type="match status" value="1"/>
</dbReference>